<proteinExistence type="predicted"/>
<keyword evidence="5" id="KW-1185">Reference proteome</keyword>
<keyword evidence="1" id="KW-0378">Hydrolase</keyword>
<gene>
    <name evidence="4" type="ORF">EVG20_g11277</name>
</gene>
<dbReference type="Proteomes" id="UP000298327">
    <property type="component" value="Unassembled WGS sequence"/>
</dbReference>
<organism evidence="4 5">
    <name type="scientific">Dentipellis fragilis</name>
    <dbReference type="NCBI Taxonomy" id="205917"/>
    <lineage>
        <taxon>Eukaryota</taxon>
        <taxon>Fungi</taxon>
        <taxon>Dikarya</taxon>
        <taxon>Basidiomycota</taxon>
        <taxon>Agaricomycotina</taxon>
        <taxon>Agaricomycetes</taxon>
        <taxon>Russulales</taxon>
        <taxon>Hericiaceae</taxon>
        <taxon>Dentipellis</taxon>
    </lineage>
</organism>
<keyword evidence="2" id="KW-0175">Coiled coil</keyword>
<dbReference type="PANTHER" id="PTHR11046:SF25">
    <property type="match status" value="1"/>
</dbReference>
<evidence type="ECO:0000313" key="4">
    <source>
        <dbReference type="EMBL" id="TFY50881.1"/>
    </source>
</evidence>
<evidence type="ECO:0000313" key="5">
    <source>
        <dbReference type="Proteomes" id="UP000298327"/>
    </source>
</evidence>
<keyword evidence="1" id="KW-0540">Nuclease</keyword>
<reference evidence="4 5" key="1">
    <citation type="submission" date="2019-02" db="EMBL/GenBank/DDBJ databases">
        <title>Genome sequencing of the rare red list fungi Dentipellis fragilis.</title>
        <authorList>
            <person name="Buettner E."/>
            <person name="Kellner H."/>
        </authorList>
    </citation>
    <scope>NUCLEOTIDE SEQUENCE [LARGE SCALE GENOMIC DNA]</scope>
    <source>
        <strain evidence="4 5">DSM 105465</strain>
    </source>
</reference>
<sequence length="957" mass="107760">MGRQTLRATRPRRSPAQKAQIQLINDRRKTLQENVSPPPATASLPPKKSKPGILQSLQHIKDRATQHHKAFRNEKKKALRAKNMNTYLKARIHTLETDMQRLGAEAARQSTMDLELGSSEKAKPTDPSTQQEVEKLKQKLALAETKKAELQKRNHALHMRALRAPQQKAIAKEKAFSKGAEVREERRTYFVQKGRVIQDSTRDLVRELVSLGIPASAIDLTIHRVAEALGVSTEGNVSTRSVGRIVLEGGVASELQIVEDVQQSKGITLSCDGTTHRHTNYESRQAVVIKTNGERATHFLGVESAIDHTSESQRAGWERLVECLYETFNASPRAAEQFADPRDFIIKVTGLHTDHAEDQKKLFRLLEIWKQRTEREVHGEQALKTMASEDVLKATWEATQRTIEAVGGLDRWEQLSASEKEALHRTAYRDVMITLGEKAFAELSDTKKKEVNLLVWTGCCAHKDLNAVKGGNAKMVAWWEENGQVAPIKLMNKDNARTVANGRSAASDQALEVSQGGAVKLTSLAGAIFNHKDDKKGQQDTLRWFFLDELDRIINFPDTSNTRYQSHCRAAAELLVHRELYLEFLGIVKDKKEKRNFNHMEYNVFNGLQDIPTIHELAVLTLYSQAISHPYLREIRASHEEANALDFGPLHSRVIAHCRAIINCPDLLLASDATYRTGTLDGQNWDRPESIYAVQRLLPSLPHLRGLLVAFFEGALETWERFSSEFAAGGTISMLSPESRARAWMEATNDKNEGNLGAYRVSQRKNPSMTIHQYNARVAYKKNKTGAYLKSTLRPVDRRFLRKRARAIDASKLEAKRKRAQVEHDRLVVREKRRKDVEREAKKAKKAAALAAIQPCLDIEKIKSGQMTVAQLELQLAWHRQNDKTIKSNSQLRYKQDKINALLYAVEQFLQRPFTGESSLVAACEGEGSAEAAAAGDADWSKDVPLESDCDSDFDDE</sequence>
<evidence type="ECO:0000256" key="2">
    <source>
        <dbReference type="SAM" id="Coils"/>
    </source>
</evidence>
<dbReference type="EMBL" id="SEOQ01001672">
    <property type="protein sequence ID" value="TFY50881.1"/>
    <property type="molecule type" value="Genomic_DNA"/>
</dbReference>
<feature type="coiled-coil region" evidence="2">
    <location>
        <begin position="810"/>
        <end position="854"/>
    </location>
</feature>
<evidence type="ECO:0000256" key="3">
    <source>
        <dbReference type="SAM" id="MobiDB-lite"/>
    </source>
</evidence>
<dbReference type="PANTHER" id="PTHR11046">
    <property type="entry name" value="OLIGORIBONUCLEASE, MITOCHONDRIAL"/>
    <property type="match status" value="1"/>
</dbReference>
<dbReference type="OrthoDB" id="3236156at2759"/>
<feature type="region of interest" description="Disordered" evidence="3">
    <location>
        <begin position="1"/>
        <end position="20"/>
    </location>
</feature>
<dbReference type="AlphaFoldDB" id="A0A4Y9XNU1"/>
<comment type="caution">
    <text evidence="4">The sequence shown here is derived from an EMBL/GenBank/DDBJ whole genome shotgun (WGS) entry which is preliminary data.</text>
</comment>
<dbReference type="GO" id="GO:0000175">
    <property type="term" value="F:3'-5'-RNA exonuclease activity"/>
    <property type="evidence" value="ECO:0007669"/>
    <property type="project" value="InterPro"/>
</dbReference>
<accession>A0A4Y9XNU1</accession>
<feature type="compositionally biased region" description="Acidic residues" evidence="3">
    <location>
        <begin position="946"/>
        <end position="957"/>
    </location>
</feature>
<feature type="region of interest" description="Disordered" evidence="3">
    <location>
        <begin position="106"/>
        <end position="132"/>
    </location>
</feature>
<dbReference type="InterPro" id="IPR022894">
    <property type="entry name" value="Oligoribonuclease"/>
</dbReference>
<name>A0A4Y9XNU1_9AGAM</name>
<protein>
    <submittedName>
        <fullName evidence="4">Uncharacterized protein</fullName>
    </submittedName>
</protein>
<feature type="region of interest" description="Disordered" evidence="3">
    <location>
        <begin position="932"/>
        <end position="957"/>
    </location>
</feature>
<evidence type="ECO:0000256" key="1">
    <source>
        <dbReference type="ARBA" id="ARBA00022722"/>
    </source>
</evidence>
<feature type="region of interest" description="Disordered" evidence="3">
    <location>
        <begin position="28"/>
        <end position="51"/>
    </location>
</feature>
<dbReference type="STRING" id="205917.A0A4Y9XNU1"/>
<feature type="coiled-coil region" evidence="2">
    <location>
        <begin position="133"/>
        <end position="160"/>
    </location>
</feature>